<comment type="caution">
    <text evidence="1">The sequence shown here is derived from an EMBL/GenBank/DDBJ whole genome shotgun (WGS) entry which is preliminary data.</text>
</comment>
<name>A0ACC1U1T1_9AGAR</name>
<proteinExistence type="predicted"/>
<sequence>MVLSRIILSAFIALGSIAVALPVVPGDVAGTTPTPGSGTPLPHLQGSLAVGDAAVPLEDGMKGVSPLVGGPSSPHGNEAGSNISRRQSSSAAGNSSNVPPPETNASSLTAHPSEARKEELLRQINLIKNYPNVHKNYKAIVDRLSGNLNKAPETHTPDDYDYVANDSFSVGILASIIEVYMPPHTRNQSSRKSGDSRQKFRKIRQAFAKGRDPDIILAITQNQ</sequence>
<gene>
    <name evidence="1" type="ORF">F5876DRAFT_76441</name>
</gene>
<organism evidence="1 2">
    <name type="scientific">Lentinula aff. lateritia</name>
    <dbReference type="NCBI Taxonomy" id="2804960"/>
    <lineage>
        <taxon>Eukaryota</taxon>
        <taxon>Fungi</taxon>
        <taxon>Dikarya</taxon>
        <taxon>Basidiomycota</taxon>
        <taxon>Agaricomycotina</taxon>
        <taxon>Agaricomycetes</taxon>
        <taxon>Agaricomycetidae</taxon>
        <taxon>Agaricales</taxon>
        <taxon>Marasmiineae</taxon>
        <taxon>Omphalotaceae</taxon>
        <taxon>Lentinula</taxon>
    </lineage>
</organism>
<evidence type="ECO:0000313" key="1">
    <source>
        <dbReference type="EMBL" id="KAJ3810798.1"/>
    </source>
</evidence>
<dbReference type="Proteomes" id="UP001163835">
    <property type="component" value="Unassembled WGS sequence"/>
</dbReference>
<dbReference type="EMBL" id="MU795086">
    <property type="protein sequence ID" value="KAJ3810798.1"/>
    <property type="molecule type" value="Genomic_DNA"/>
</dbReference>
<reference evidence="1" key="1">
    <citation type="submission" date="2022-09" db="EMBL/GenBank/DDBJ databases">
        <title>A Global Phylogenomic Analysis of the Shiitake Genus Lentinula.</title>
        <authorList>
            <consortium name="DOE Joint Genome Institute"/>
            <person name="Sierra-Patev S."/>
            <person name="Min B."/>
            <person name="Naranjo-Ortiz M."/>
            <person name="Looney B."/>
            <person name="Konkel Z."/>
            <person name="Slot J.C."/>
            <person name="Sakamoto Y."/>
            <person name="Steenwyk J.L."/>
            <person name="Rokas A."/>
            <person name="Carro J."/>
            <person name="Camarero S."/>
            <person name="Ferreira P."/>
            <person name="Molpeceres G."/>
            <person name="Ruiz-Duenas F.J."/>
            <person name="Serrano A."/>
            <person name="Henrissat B."/>
            <person name="Drula E."/>
            <person name="Hughes K.W."/>
            <person name="Mata J.L."/>
            <person name="Ishikawa N.K."/>
            <person name="Vargas-Isla R."/>
            <person name="Ushijima S."/>
            <person name="Smith C.A."/>
            <person name="Ahrendt S."/>
            <person name="Andreopoulos W."/>
            <person name="He G."/>
            <person name="Labutti K."/>
            <person name="Lipzen A."/>
            <person name="Ng V."/>
            <person name="Riley R."/>
            <person name="Sandor L."/>
            <person name="Barry K."/>
            <person name="Martinez A.T."/>
            <person name="Xiao Y."/>
            <person name="Gibbons J.G."/>
            <person name="Terashima K."/>
            <person name="Grigoriev I.V."/>
            <person name="Hibbett D.S."/>
        </authorList>
    </citation>
    <scope>NUCLEOTIDE SEQUENCE</scope>
    <source>
        <strain evidence="1">TMI1499</strain>
    </source>
</reference>
<evidence type="ECO:0000313" key="2">
    <source>
        <dbReference type="Proteomes" id="UP001163835"/>
    </source>
</evidence>
<protein>
    <submittedName>
        <fullName evidence="1">Uncharacterized protein</fullName>
    </submittedName>
</protein>
<keyword evidence="2" id="KW-1185">Reference proteome</keyword>
<accession>A0ACC1U1T1</accession>